<dbReference type="SUPFAM" id="SSF48264">
    <property type="entry name" value="Cytochrome P450"/>
    <property type="match status" value="1"/>
</dbReference>
<evidence type="ECO:0000313" key="8">
    <source>
        <dbReference type="EMBL" id="KAF5351080.1"/>
    </source>
</evidence>
<dbReference type="Gene3D" id="1.10.630.10">
    <property type="entry name" value="Cytochrome P450"/>
    <property type="match status" value="1"/>
</dbReference>
<dbReference type="Proteomes" id="UP000559027">
    <property type="component" value="Unassembled WGS sequence"/>
</dbReference>
<dbReference type="AlphaFoldDB" id="A0A8H5CZX8"/>
<keyword evidence="9" id="KW-1185">Reference proteome</keyword>
<dbReference type="EMBL" id="JAACJO010000013">
    <property type="protein sequence ID" value="KAF5351080.1"/>
    <property type="molecule type" value="Genomic_DNA"/>
</dbReference>
<evidence type="ECO:0000256" key="7">
    <source>
        <dbReference type="RuleBase" id="RU000461"/>
    </source>
</evidence>
<comment type="caution">
    <text evidence="8">The sequence shown here is derived from an EMBL/GenBank/DDBJ whole genome shotgun (WGS) entry which is preliminary data.</text>
</comment>
<dbReference type="GO" id="GO:0016705">
    <property type="term" value="F:oxidoreductase activity, acting on paired donors, with incorporation or reduction of molecular oxygen"/>
    <property type="evidence" value="ECO:0007669"/>
    <property type="project" value="InterPro"/>
</dbReference>
<dbReference type="InterPro" id="IPR002403">
    <property type="entry name" value="Cyt_P450_E_grp-IV"/>
</dbReference>
<evidence type="ECO:0000256" key="3">
    <source>
        <dbReference type="ARBA" id="ARBA00022723"/>
    </source>
</evidence>
<evidence type="ECO:0000313" key="9">
    <source>
        <dbReference type="Proteomes" id="UP000559027"/>
    </source>
</evidence>
<dbReference type="InterPro" id="IPR001128">
    <property type="entry name" value="Cyt_P450"/>
</dbReference>
<accession>A0A8H5CZX8</accession>
<protein>
    <recommendedName>
        <fullName evidence="10">Cytochrome P450</fullName>
    </recommendedName>
</protein>
<dbReference type="CDD" id="cd11041">
    <property type="entry name" value="CYP503A1-like"/>
    <property type="match status" value="1"/>
</dbReference>
<dbReference type="InterPro" id="IPR036396">
    <property type="entry name" value="Cyt_P450_sf"/>
</dbReference>
<gene>
    <name evidence="8" type="ORF">D9756_008457</name>
</gene>
<dbReference type="GO" id="GO:0004497">
    <property type="term" value="F:monooxygenase activity"/>
    <property type="evidence" value="ECO:0007669"/>
    <property type="project" value="UniProtKB-KW"/>
</dbReference>
<name>A0A8H5CZX8_9AGAR</name>
<feature type="binding site" description="axial binding residue" evidence="6">
    <location>
        <position position="446"/>
    </location>
    <ligand>
        <name>heme</name>
        <dbReference type="ChEBI" id="CHEBI:30413"/>
    </ligand>
    <ligandPart>
        <name>Fe</name>
        <dbReference type="ChEBI" id="CHEBI:18248"/>
    </ligandPart>
</feature>
<comment type="cofactor">
    <cofactor evidence="1 6">
        <name>heme</name>
        <dbReference type="ChEBI" id="CHEBI:30413"/>
    </cofactor>
</comment>
<dbReference type="PROSITE" id="PS00086">
    <property type="entry name" value="CYTOCHROME_P450"/>
    <property type="match status" value="1"/>
</dbReference>
<evidence type="ECO:0000256" key="5">
    <source>
        <dbReference type="ARBA" id="ARBA00023004"/>
    </source>
</evidence>
<keyword evidence="4 7" id="KW-0560">Oxidoreductase</keyword>
<evidence type="ECO:0000256" key="2">
    <source>
        <dbReference type="ARBA" id="ARBA00010617"/>
    </source>
</evidence>
<keyword evidence="3 6" id="KW-0479">Metal-binding</keyword>
<comment type="similarity">
    <text evidence="2 7">Belongs to the cytochrome P450 family.</text>
</comment>
<keyword evidence="6 7" id="KW-0349">Heme</keyword>
<dbReference type="PRINTS" id="PR00465">
    <property type="entry name" value="EP450IV"/>
</dbReference>
<evidence type="ECO:0008006" key="10">
    <source>
        <dbReference type="Google" id="ProtNLM"/>
    </source>
</evidence>
<dbReference type="Pfam" id="PF00067">
    <property type="entry name" value="p450"/>
    <property type="match status" value="1"/>
</dbReference>
<evidence type="ECO:0000256" key="6">
    <source>
        <dbReference type="PIRSR" id="PIRSR602403-1"/>
    </source>
</evidence>
<dbReference type="OrthoDB" id="1844152at2759"/>
<reference evidence="8 9" key="1">
    <citation type="journal article" date="2020" name="ISME J.">
        <title>Uncovering the hidden diversity of litter-decomposition mechanisms in mushroom-forming fungi.</title>
        <authorList>
            <person name="Floudas D."/>
            <person name="Bentzer J."/>
            <person name="Ahren D."/>
            <person name="Johansson T."/>
            <person name="Persson P."/>
            <person name="Tunlid A."/>
        </authorList>
    </citation>
    <scope>NUCLEOTIDE SEQUENCE [LARGE SCALE GENOMIC DNA]</scope>
    <source>
        <strain evidence="8 9">CBS 146.42</strain>
    </source>
</reference>
<proteinExistence type="inferred from homology"/>
<dbReference type="GO" id="GO:0005506">
    <property type="term" value="F:iron ion binding"/>
    <property type="evidence" value="ECO:0007669"/>
    <property type="project" value="InterPro"/>
</dbReference>
<dbReference type="InterPro" id="IPR017972">
    <property type="entry name" value="Cyt_P450_CS"/>
</dbReference>
<dbReference type="PANTHER" id="PTHR46206">
    <property type="entry name" value="CYTOCHROME P450"/>
    <property type="match status" value="1"/>
</dbReference>
<organism evidence="8 9">
    <name type="scientific">Leucocoprinus leucothites</name>
    <dbReference type="NCBI Taxonomy" id="201217"/>
    <lineage>
        <taxon>Eukaryota</taxon>
        <taxon>Fungi</taxon>
        <taxon>Dikarya</taxon>
        <taxon>Basidiomycota</taxon>
        <taxon>Agaricomycotina</taxon>
        <taxon>Agaricomycetes</taxon>
        <taxon>Agaricomycetidae</taxon>
        <taxon>Agaricales</taxon>
        <taxon>Agaricineae</taxon>
        <taxon>Agaricaceae</taxon>
        <taxon>Leucocoprinus</taxon>
    </lineage>
</organism>
<keyword evidence="5 6" id="KW-0408">Iron</keyword>
<keyword evidence="7" id="KW-0503">Monooxygenase</keyword>
<sequence length="507" mass="57909">MTVLEWIAKNVDAHPFAATLSCAFLCFYAYNESKKPDLRHIPTVGHSNPILSFIDLYRYRLDSFAYVQKGYEQFRDSAFRIPNFKRWIVFLNGAKYLEELRKVPEEVLSSRAIVVEALQAGVILGPNFANNHYHMAVIRNQMTRKIPEFLPEIFDEVKEAFKSFLPVKQEWSAYNPNEMILHIVCQSVNRICVGVPYCRNEDLIKTSLALSPHLHISSIIIGIFPEFLQPYVPRFIPGLLKNKRKWIDILVLVIEERKKQMEKGEDHPSDALAWLMDEAPGSEQSPENLALRVLLINHGALSTTTLISVHVLYHLTSELHYLLPLRQEIEEAVAEEGWTKNGLDKMIKLDSFIKETMRMHPISVGLVGHKALQGYTFSDGTFIPRDAVIVAPANSIHYDRSNYTDAQEFKGFRFVETTEDGMIGARQSFVSLTPEYLPFGHGNHACPGRFFAASTMKLTLAYLLVHYDLMLEGGSGAGDKRPEDFFFGTLRLPNRDARILFRKRQEA</sequence>
<evidence type="ECO:0000256" key="4">
    <source>
        <dbReference type="ARBA" id="ARBA00023002"/>
    </source>
</evidence>
<evidence type="ECO:0000256" key="1">
    <source>
        <dbReference type="ARBA" id="ARBA00001971"/>
    </source>
</evidence>
<dbReference type="GO" id="GO:0020037">
    <property type="term" value="F:heme binding"/>
    <property type="evidence" value="ECO:0007669"/>
    <property type="project" value="InterPro"/>
</dbReference>